<name>A0AA35KLJ0_9SAUR</name>
<organism evidence="2 3">
    <name type="scientific">Podarcis lilfordi</name>
    <name type="common">Lilford's wall lizard</name>
    <dbReference type="NCBI Taxonomy" id="74358"/>
    <lineage>
        <taxon>Eukaryota</taxon>
        <taxon>Metazoa</taxon>
        <taxon>Chordata</taxon>
        <taxon>Craniata</taxon>
        <taxon>Vertebrata</taxon>
        <taxon>Euteleostomi</taxon>
        <taxon>Lepidosauria</taxon>
        <taxon>Squamata</taxon>
        <taxon>Bifurcata</taxon>
        <taxon>Unidentata</taxon>
        <taxon>Episquamata</taxon>
        <taxon>Laterata</taxon>
        <taxon>Lacertibaenia</taxon>
        <taxon>Lacertidae</taxon>
        <taxon>Podarcis</taxon>
    </lineage>
</organism>
<dbReference type="EMBL" id="OX395132">
    <property type="protein sequence ID" value="CAI5779608.1"/>
    <property type="molecule type" value="Genomic_DNA"/>
</dbReference>
<proteinExistence type="predicted"/>
<keyword evidence="3" id="KW-1185">Reference proteome</keyword>
<protein>
    <submittedName>
        <fullName evidence="2">Uncharacterized protein</fullName>
    </submittedName>
</protein>
<accession>A0AA35KLJ0</accession>
<feature type="region of interest" description="Disordered" evidence="1">
    <location>
        <begin position="1"/>
        <end position="38"/>
    </location>
</feature>
<evidence type="ECO:0000313" key="3">
    <source>
        <dbReference type="Proteomes" id="UP001178461"/>
    </source>
</evidence>
<evidence type="ECO:0000313" key="2">
    <source>
        <dbReference type="EMBL" id="CAI5779608.1"/>
    </source>
</evidence>
<feature type="compositionally biased region" description="Polar residues" evidence="1">
    <location>
        <begin position="19"/>
        <end position="37"/>
    </location>
</feature>
<sequence>MPGYRGREKAPLQRERKSSFVSPSPSATEGCTPTATLSRPHFFPTKQIISSVSSYITEQMWDGVPALSILLQQANSSRVIATSL</sequence>
<feature type="compositionally biased region" description="Basic and acidic residues" evidence="1">
    <location>
        <begin position="1"/>
        <end position="18"/>
    </location>
</feature>
<dbReference type="AlphaFoldDB" id="A0AA35KLJ0"/>
<evidence type="ECO:0000256" key="1">
    <source>
        <dbReference type="SAM" id="MobiDB-lite"/>
    </source>
</evidence>
<dbReference type="Proteomes" id="UP001178461">
    <property type="component" value="Chromosome 7"/>
</dbReference>
<gene>
    <name evidence="2" type="ORF">PODLI_1B042604</name>
</gene>
<reference evidence="2" key="1">
    <citation type="submission" date="2022-12" db="EMBL/GenBank/DDBJ databases">
        <authorList>
            <person name="Alioto T."/>
            <person name="Alioto T."/>
            <person name="Gomez Garrido J."/>
        </authorList>
    </citation>
    <scope>NUCLEOTIDE SEQUENCE</scope>
</reference>